<dbReference type="GO" id="GO:0004792">
    <property type="term" value="F:thiosulfate-cyanide sulfurtransferase activity"/>
    <property type="evidence" value="ECO:0007669"/>
    <property type="project" value="TreeGrafter"/>
</dbReference>
<dbReference type="STRING" id="1097556.R4XFB6"/>
<dbReference type="GO" id="GO:0070566">
    <property type="term" value="F:adenylyltransferase activity"/>
    <property type="evidence" value="ECO:0007669"/>
    <property type="project" value="InterPro"/>
</dbReference>
<keyword evidence="10 12" id="KW-0067">ATP-binding</keyword>
<proteinExistence type="inferred from homology"/>
<feature type="binding site" evidence="12">
    <location>
        <position position="262"/>
    </location>
    <ligand>
        <name>Zn(2+)</name>
        <dbReference type="ChEBI" id="CHEBI:29105"/>
    </ligand>
</feature>
<dbReference type="PROSITE" id="PS50206">
    <property type="entry name" value="RHODANESE_3"/>
    <property type="match status" value="1"/>
</dbReference>
<evidence type="ECO:0000256" key="10">
    <source>
        <dbReference type="ARBA" id="ARBA00022840"/>
    </source>
</evidence>
<evidence type="ECO:0000256" key="2">
    <source>
        <dbReference type="ARBA" id="ARBA00022490"/>
    </source>
</evidence>
<feature type="binding site" evidence="12">
    <location>
        <begin position="135"/>
        <end position="136"/>
    </location>
    <ligand>
        <name>ATP</name>
        <dbReference type="ChEBI" id="CHEBI:30616"/>
    </ligand>
</feature>
<feature type="binding site" evidence="12">
    <location>
        <position position="67"/>
    </location>
    <ligand>
        <name>ATP</name>
        <dbReference type="ChEBI" id="CHEBI:30616"/>
    </ligand>
</feature>
<keyword evidence="11 12" id="KW-0511">Multifunctional enzyme</keyword>
<dbReference type="Pfam" id="PF00581">
    <property type="entry name" value="Rhodanese"/>
    <property type="match status" value="1"/>
</dbReference>
<keyword evidence="3 12" id="KW-0808">Transferase</keyword>
<evidence type="ECO:0000313" key="14">
    <source>
        <dbReference type="EMBL" id="CCG83136.1"/>
    </source>
</evidence>
<dbReference type="InterPro" id="IPR036873">
    <property type="entry name" value="Rhodanese-like_dom_sf"/>
</dbReference>
<dbReference type="GO" id="GO:0016887">
    <property type="term" value="F:ATP hydrolysis activity"/>
    <property type="evidence" value="ECO:0007669"/>
    <property type="project" value="UniProtKB-ARBA"/>
</dbReference>
<comment type="subcellular location">
    <subcellularLocation>
        <location evidence="1">Cytoplasm</location>
        <location evidence="1">Cytosol</location>
    </subcellularLocation>
</comment>
<dbReference type="SMART" id="SM00450">
    <property type="entry name" value="RHOD"/>
    <property type="match status" value="1"/>
</dbReference>
<dbReference type="eggNOG" id="KOG2017">
    <property type="taxonomic scope" value="Eukaryota"/>
</dbReference>
<evidence type="ECO:0000256" key="9">
    <source>
        <dbReference type="ARBA" id="ARBA00022833"/>
    </source>
</evidence>
<evidence type="ECO:0000256" key="11">
    <source>
        <dbReference type="ARBA" id="ARBA00023268"/>
    </source>
</evidence>
<keyword evidence="4 12" id="KW-0819">tRNA processing</keyword>
<feature type="binding site" evidence="12">
    <location>
        <position position="46"/>
    </location>
    <ligand>
        <name>ATP</name>
        <dbReference type="ChEBI" id="CHEBI:30616"/>
    </ligand>
</feature>
<evidence type="ECO:0000313" key="15">
    <source>
        <dbReference type="Proteomes" id="UP000013776"/>
    </source>
</evidence>
<dbReference type="Pfam" id="PF00899">
    <property type="entry name" value="ThiF"/>
    <property type="match status" value="1"/>
</dbReference>
<evidence type="ECO:0000256" key="6">
    <source>
        <dbReference type="ARBA" id="ARBA00022723"/>
    </source>
</evidence>
<sequence length="398" mass="43337">MAAALNIDLDLEEYKRYGRQMILPNIGKIGQLRLKSCSVLVVGIGGLGCPAVAYLAGAGVGRIGLMDEDRVEVSNCHRQILHHSSSAGIYKVDSAAVYIKALNPNIRVTTYRQRLSAANARLILQEYDVVLDCTDNQISRYLVSDACVLLGKPFVTGSALQTEGQLAVLNYRGGPCYRCLFPVASPVETVQSCGEAGILGPVVGVIGVLQALETIKLIIHGQGISEASEERSSTYMPTLTLFSAMDAVPWRTIKLRKKKNDCISCGQNASITFVNLGIGDYERQTTRNISSGHAPIALTEDKRICAVQLQGFKGTIIDVRNPTEFAIACLPGSKNVPLPDLETYEVYENVPILVVCRHGIDSQQAVRKLTCRFPTIDIKDLRGGLQAYSQVDPFFPIY</sequence>
<dbReference type="PANTHER" id="PTHR10953">
    <property type="entry name" value="UBIQUITIN-ACTIVATING ENZYME E1"/>
    <property type="match status" value="1"/>
</dbReference>
<feature type="binding site" evidence="12">
    <location>
        <position position="91"/>
    </location>
    <ligand>
        <name>ATP</name>
        <dbReference type="ChEBI" id="CHEBI:30616"/>
    </ligand>
</feature>
<organism evidence="14 15">
    <name type="scientific">Taphrina deformans (strain PYCC 5710 / ATCC 11124 / CBS 356.35 / IMI 108563 / JCM 9778 / NBRC 8474)</name>
    <name type="common">Peach leaf curl fungus</name>
    <name type="synonym">Lalaria deformans</name>
    <dbReference type="NCBI Taxonomy" id="1097556"/>
    <lineage>
        <taxon>Eukaryota</taxon>
        <taxon>Fungi</taxon>
        <taxon>Dikarya</taxon>
        <taxon>Ascomycota</taxon>
        <taxon>Taphrinomycotina</taxon>
        <taxon>Taphrinomycetes</taxon>
        <taxon>Taphrinales</taxon>
        <taxon>Taphrinaceae</taxon>
        <taxon>Taphrina</taxon>
    </lineage>
</organism>
<keyword evidence="9 12" id="KW-0862">Zinc</keyword>
<evidence type="ECO:0000256" key="3">
    <source>
        <dbReference type="ARBA" id="ARBA00022679"/>
    </source>
</evidence>
<dbReference type="Gene3D" id="3.40.250.10">
    <property type="entry name" value="Rhodanese-like domain"/>
    <property type="match status" value="1"/>
</dbReference>
<feature type="active site" description="Cysteine persulfide intermediate; for sulfurtransferase activity" evidence="12">
    <location>
        <position position="356"/>
    </location>
</feature>
<dbReference type="GO" id="GO:0042292">
    <property type="term" value="F:URM1 activating enzyme activity"/>
    <property type="evidence" value="ECO:0007669"/>
    <property type="project" value="TreeGrafter"/>
</dbReference>
<evidence type="ECO:0000256" key="4">
    <source>
        <dbReference type="ARBA" id="ARBA00022694"/>
    </source>
</evidence>
<keyword evidence="15" id="KW-1185">Reference proteome</keyword>
<feature type="domain" description="Rhodanese" evidence="13">
    <location>
        <begin position="310"/>
        <end position="396"/>
    </location>
</feature>
<dbReference type="CDD" id="cd00757">
    <property type="entry name" value="ThiF_MoeB_HesA_family"/>
    <property type="match status" value="1"/>
</dbReference>
<feature type="binding site" evidence="12">
    <location>
        <position position="265"/>
    </location>
    <ligand>
        <name>Zn(2+)</name>
        <dbReference type="ChEBI" id="CHEBI:29105"/>
    </ligand>
</feature>
<feature type="binding site" evidence="12">
    <location>
        <position position="179"/>
    </location>
    <ligand>
        <name>Zn(2+)</name>
        <dbReference type="ChEBI" id="CHEBI:29105"/>
    </ligand>
</feature>
<dbReference type="GO" id="GO:0032447">
    <property type="term" value="P:protein urmylation"/>
    <property type="evidence" value="ECO:0007669"/>
    <property type="project" value="TreeGrafter"/>
</dbReference>
<dbReference type="InterPro" id="IPR000594">
    <property type="entry name" value="ThiF_NAD_FAD-bd"/>
</dbReference>
<dbReference type="UniPathway" id="UPA00988"/>
<dbReference type="GO" id="GO:0005524">
    <property type="term" value="F:ATP binding"/>
    <property type="evidence" value="ECO:0007669"/>
    <property type="project" value="UniProtKB-KW"/>
</dbReference>
<comment type="caution">
    <text evidence="12">Lacks conserved residue(s) required for the propagation of feature annotation.</text>
</comment>
<dbReference type="FunFam" id="3.40.50.720:FF:000033">
    <property type="entry name" value="Adenylyltransferase and sulfurtransferase MOCS3"/>
    <property type="match status" value="1"/>
</dbReference>
<dbReference type="GO" id="GO:0002143">
    <property type="term" value="P:tRNA wobble position uridine thiolation"/>
    <property type="evidence" value="ECO:0007669"/>
    <property type="project" value="InterPro"/>
</dbReference>
<name>R4XFB6_TAPDE</name>
<dbReference type="InterPro" id="IPR035985">
    <property type="entry name" value="Ubiquitin-activating_enz"/>
</dbReference>
<feature type="binding site" evidence="12">
    <location>
        <position position="176"/>
    </location>
    <ligand>
        <name>Zn(2+)</name>
        <dbReference type="ChEBI" id="CHEBI:29105"/>
    </ligand>
</feature>
<dbReference type="GO" id="GO:0046872">
    <property type="term" value="F:metal ion binding"/>
    <property type="evidence" value="ECO:0007669"/>
    <property type="project" value="UniProtKB-KW"/>
</dbReference>
<evidence type="ECO:0000256" key="5">
    <source>
        <dbReference type="ARBA" id="ARBA00022695"/>
    </source>
</evidence>
<evidence type="ECO:0000256" key="7">
    <source>
        <dbReference type="ARBA" id="ARBA00022741"/>
    </source>
</evidence>
<dbReference type="Gene3D" id="3.40.50.720">
    <property type="entry name" value="NAD(P)-binding Rossmann-like Domain"/>
    <property type="match status" value="1"/>
</dbReference>
<dbReference type="PANTHER" id="PTHR10953:SF102">
    <property type="entry name" value="ADENYLYLTRANSFERASE AND SULFURTRANSFERASE MOCS3"/>
    <property type="match status" value="1"/>
</dbReference>
<dbReference type="EMBL" id="CAHR02000125">
    <property type="protein sequence ID" value="CCG83136.1"/>
    <property type="molecule type" value="Genomic_DNA"/>
</dbReference>
<dbReference type="SUPFAM" id="SSF69572">
    <property type="entry name" value="Activating enzymes of the ubiquitin-like proteins"/>
    <property type="match status" value="1"/>
</dbReference>
<comment type="cofactor">
    <cofactor evidence="12">
        <name>Zn(2+)</name>
        <dbReference type="ChEBI" id="CHEBI:29105"/>
    </cofactor>
    <text evidence="12">Binds 1 zinc ion per subunit.</text>
</comment>
<dbReference type="InterPro" id="IPR001763">
    <property type="entry name" value="Rhodanese-like_dom"/>
</dbReference>
<keyword evidence="7 12" id="KW-0547">Nucleotide-binding</keyword>
<dbReference type="OrthoDB" id="10261062at2759"/>
<comment type="caution">
    <text evidence="14">The sequence shown here is derived from an EMBL/GenBank/DDBJ whole genome shotgun (WGS) entry which is preliminary data.</text>
</comment>
<dbReference type="AlphaFoldDB" id="R4XFB6"/>
<protein>
    <submittedName>
        <fullName evidence="14">Adenylyltransferase and sulfurtransferase uba4</fullName>
    </submittedName>
</protein>
<dbReference type="GO" id="GO:0005829">
    <property type="term" value="C:cytosol"/>
    <property type="evidence" value="ECO:0007669"/>
    <property type="project" value="UniProtKB-SubCell"/>
</dbReference>
<reference evidence="14 15" key="1">
    <citation type="journal article" date="2013" name="MBio">
        <title>Genome sequencing of the plant pathogen Taphrina deformans, the causal agent of peach leaf curl.</title>
        <authorList>
            <person name="Cisse O.H."/>
            <person name="Almeida J.M.G.C.F."/>
            <person name="Fonseca A."/>
            <person name="Kumar A.A."/>
            <person name="Salojaervi J."/>
            <person name="Overmyer K."/>
            <person name="Hauser P.M."/>
            <person name="Pagni M."/>
        </authorList>
    </citation>
    <scope>NUCLEOTIDE SEQUENCE [LARGE SCALE GENOMIC DNA]</scope>
    <source>
        <strain evidence="15">PYCC 5710 / ATCC 11124 / CBS 356.35 / IMI 108563 / JCM 9778 / NBRC 8474</strain>
    </source>
</reference>
<dbReference type="Proteomes" id="UP000013776">
    <property type="component" value="Unassembled WGS sequence"/>
</dbReference>
<keyword evidence="6 12" id="KW-0479">Metal-binding</keyword>
<dbReference type="InterPro" id="IPR045886">
    <property type="entry name" value="ThiF/MoeB/HesA"/>
</dbReference>
<accession>R4XFB6</accession>
<dbReference type="HAMAP" id="MF_03049">
    <property type="entry name" value="MOCS3_Uba4"/>
    <property type="match status" value="1"/>
</dbReference>
<dbReference type="VEuPathDB" id="FungiDB:TAPDE_003273"/>
<keyword evidence="5 14" id="KW-0548">Nucleotidyltransferase</keyword>
<evidence type="ECO:0000256" key="8">
    <source>
        <dbReference type="ARBA" id="ARBA00022786"/>
    </source>
</evidence>
<gene>
    <name evidence="12" type="primary">UBA4</name>
    <name evidence="14" type="ORF">TAPDE_003273</name>
</gene>
<evidence type="ECO:0000256" key="12">
    <source>
        <dbReference type="HAMAP-Rule" id="MF_03049"/>
    </source>
</evidence>
<comment type="pathway">
    <text evidence="12">tRNA modification; 5-methoxycarbonylmethyl-2-thiouridine-tRNA biosynthesis.</text>
</comment>
<feature type="active site" description="Glycyl thioester intermediate; for adenylyltransferase activity" evidence="12">
    <location>
        <position position="193"/>
    </location>
</feature>
<evidence type="ECO:0000256" key="1">
    <source>
        <dbReference type="ARBA" id="ARBA00004514"/>
    </source>
</evidence>
<evidence type="ECO:0000259" key="13">
    <source>
        <dbReference type="PROSITE" id="PS50206"/>
    </source>
</evidence>
<dbReference type="InterPro" id="IPR028885">
    <property type="entry name" value="MOCS3/Uba4"/>
</dbReference>
<keyword evidence="2 12" id="KW-0963">Cytoplasm</keyword>
<comment type="similarity">
    <text evidence="12">In the N-terminal section; belongs to the HesA/MoeB/ThiF family. UBA4 subfamily.</text>
</comment>
<keyword evidence="8" id="KW-0833">Ubl conjugation pathway</keyword>